<dbReference type="AlphaFoldDB" id="A0A438CV10"/>
<evidence type="ECO:0000313" key="1">
    <source>
        <dbReference type="EMBL" id="RVW27036.1"/>
    </source>
</evidence>
<dbReference type="Gene3D" id="3.30.420.10">
    <property type="entry name" value="Ribonuclease H-like superfamily/Ribonuclease H"/>
    <property type="match status" value="1"/>
</dbReference>
<protein>
    <submittedName>
        <fullName evidence="1">Putative mitochondrial protein</fullName>
    </submittedName>
</protein>
<dbReference type="InterPro" id="IPR036397">
    <property type="entry name" value="RNaseH_sf"/>
</dbReference>
<comment type="caution">
    <text evidence="1">The sequence shown here is derived from an EMBL/GenBank/DDBJ whole genome shotgun (WGS) entry which is preliminary data.</text>
</comment>
<reference evidence="1 2" key="1">
    <citation type="journal article" date="2018" name="PLoS Genet.">
        <title>Population sequencing reveals clonal diversity and ancestral inbreeding in the grapevine cultivar Chardonnay.</title>
        <authorList>
            <person name="Roach M.J."/>
            <person name="Johnson D.L."/>
            <person name="Bohlmann J."/>
            <person name="van Vuuren H.J."/>
            <person name="Jones S.J."/>
            <person name="Pretorius I.S."/>
            <person name="Schmidt S.A."/>
            <person name="Borneman A.R."/>
        </authorList>
    </citation>
    <scope>NUCLEOTIDE SEQUENCE [LARGE SCALE GENOMIC DNA]</scope>
    <source>
        <strain evidence="2">cv. Chardonnay</strain>
        <tissue evidence="1">Leaf</tissue>
    </source>
</reference>
<dbReference type="InterPro" id="IPR050951">
    <property type="entry name" value="Retrovirus_Pol_polyprotein"/>
</dbReference>
<organism evidence="1 2">
    <name type="scientific">Vitis vinifera</name>
    <name type="common">Grape</name>
    <dbReference type="NCBI Taxonomy" id="29760"/>
    <lineage>
        <taxon>Eukaryota</taxon>
        <taxon>Viridiplantae</taxon>
        <taxon>Streptophyta</taxon>
        <taxon>Embryophyta</taxon>
        <taxon>Tracheophyta</taxon>
        <taxon>Spermatophyta</taxon>
        <taxon>Magnoliopsida</taxon>
        <taxon>eudicotyledons</taxon>
        <taxon>Gunneridae</taxon>
        <taxon>Pentapetalae</taxon>
        <taxon>rosids</taxon>
        <taxon>Vitales</taxon>
        <taxon>Vitaceae</taxon>
        <taxon>Viteae</taxon>
        <taxon>Vitis</taxon>
    </lineage>
</organism>
<dbReference type="InterPro" id="IPR043502">
    <property type="entry name" value="DNA/RNA_pol_sf"/>
</dbReference>
<dbReference type="EMBL" id="QGNW01001969">
    <property type="protein sequence ID" value="RVW27036.1"/>
    <property type="molecule type" value="Genomic_DNA"/>
</dbReference>
<dbReference type="Proteomes" id="UP000288805">
    <property type="component" value="Unassembled WGS sequence"/>
</dbReference>
<dbReference type="Gene3D" id="3.30.70.270">
    <property type="match status" value="1"/>
</dbReference>
<dbReference type="GO" id="GO:0003676">
    <property type="term" value="F:nucleic acid binding"/>
    <property type="evidence" value="ECO:0007669"/>
    <property type="project" value="InterPro"/>
</dbReference>
<dbReference type="Gene3D" id="3.10.10.10">
    <property type="entry name" value="HIV Type 1 Reverse Transcriptase, subunit A, domain 1"/>
    <property type="match status" value="1"/>
</dbReference>
<dbReference type="SUPFAM" id="SSF53098">
    <property type="entry name" value="Ribonuclease H-like"/>
    <property type="match status" value="1"/>
</dbReference>
<dbReference type="FunFam" id="3.30.70.270:FF:000020">
    <property type="entry name" value="Transposon Tf2-6 polyprotein-like Protein"/>
    <property type="match status" value="1"/>
</dbReference>
<dbReference type="SUPFAM" id="SSF56672">
    <property type="entry name" value="DNA/RNA polymerases"/>
    <property type="match status" value="1"/>
</dbReference>
<name>A0A438CV10_VITVI</name>
<gene>
    <name evidence="1" type="primary">AtMg00860_33</name>
    <name evidence="1" type="ORF">CK203_112876</name>
</gene>
<proteinExistence type="predicted"/>
<dbReference type="InterPro" id="IPR043128">
    <property type="entry name" value="Rev_trsase/Diguanyl_cyclase"/>
</dbReference>
<dbReference type="PANTHER" id="PTHR37984">
    <property type="entry name" value="PROTEIN CBG26694"/>
    <property type="match status" value="1"/>
</dbReference>
<sequence>MIKTHMSPPFPQALHGKRGINNASKILEVLRQVKVNIPLLDMIKQILTYAKFLKALCTIKRGLNVSKKAFLTEQEWSHAAYVWQHDVGTQYFYMCNKQFHPGEEEGPEEVCMIDNLVEEHCDQKMLEDLNENFGDLDEGLLEPLDSLATLPPLKMREEILPLFNEEETPEAVKEEPPKLILKPLPTELKYAYLEENKQSPVVISSPLTTTHKDCLLEIPKRCKKAIGWKISNLKGISPLVCTHHIYMEEEAKPVRQPQRRLNPHMQEVVRAKVLKLLQASIIYPISDSPWVSPTQSRAKEIKDTVVQNDKGEEVSTRLTSGWRVCIDYRKLNVVTRKDTSHCRLLIKCLRGSHIHFTVSWMATPGIVLGHIIFSQGIEVDKAKVELIVKLPSPTTVKGVRQFLGHAGFYRRFIKDFSKLARPLCELLVKDTKFVWDDRCQRSFEELKLLLTTAPIYAHIANYLVTGEVPNQIIWKCVPEQEQQGILSHCHEKRMWRPLCFSEDSYESVAIGFCWPSLFKDALTMALTSWDLFLCPLLFLHLGGVDYVSKWVEAIPCKQNDHRVVLKFLKENIFFRFGVPKAIISDGGLQDNLQDHSWNVSLSHSLWQSVPSPVEVQYKAWWAIKMLNMDLNRAGVKRFLDLNEMEELRIDAYINSNIAKQRLKMWHDQLVSHKQFQKGQRVLLYDSKLHIFPGKLKSRWIGPFNIP</sequence>
<dbReference type="PANTHER" id="PTHR37984:SF5">
    <property type="entry name" value="PROTEIN NYNRIN-LIKE"/>
    <property type="match status" value="1"/>
</dbReference>
<evidence type="ECO:0000313" key="2">
    <source>
        <dbReference type="Proteomes" id="UP000288805"/>
    </source>
</evidence>
<accession>A0A438CV10</accession>
<dbReference type="InterPro" id="IPR012337">
    <property type="entry name" value="RNaseH-like_sf"/>
</dbReference>